<comment type="catalytic activity">
    <reaction evidence="1 13">
        <text>4 hydroquinone + O2 = 4 benzosemiquinone + 2 H2O</text>
        <dbReference type="Rhea" id="RHEA:11276"/>
        <dbReference type="ChEBI" id="CHEBI:15377"/>
        <dbReference type="ChEBI" id="CHEBI:15379"/>
        <dbReference type="ChEBI" id="CHEBI:17594"/>
        <dbReference type="ChEBI" id="CHEBI:17977"/>
        <dbReference type="EC" id="1.10.3.2"/>
    </reaction>
</comment>
<dbReference type="InterPro" id="IPR034289">
    <property type="entry name" value="CuRO_3_LCC"/>
</dbReference>
<dbReference type="InterPro" id="IPR001117">
    <property type="entry name" value="Cu-oxidase_2nd"/>
</dbReference>
<keyword evidence="13" id="KW-0732">Signal</keyword>
<keyword evidence="12 13" id="KW-0439">Lignin degradation</keyword>
<evidence type="ECO:0000256" key="10">
    <source>
        <dbReference type="ARBA" id="ARBA00023002"/>
    </source>
</evidence>
<accession>A0AAD8RHT8</accession>
<dbReference type="InterPro" id="IPR045087">
    <property type="entry name" value="Cu-oxidase_fam"/>
</dbReference>
<feature type="domain" description="Plastocyanin-like" evidence="14">
    <location>
        <begin position="159"/>
        <end position="314"/>
    </location>
</feature>
<evidence type="ECO:0000313" key="18">
    <source>
        <dbReference type="Proteomes" id="UP001231189"/>
    </source>
</evidence>
<dbReference type="EC" id="1.10.3.2" evidence="5 13"/>
<keyword evidence="11 13" id="KW-0186">Copper</keyword>
<evidence type="ECO:0000256" key="1">
    <source>
        <dbReference type="ARBA" id="ARBA00000349"/>
    </source>
</evidence>
<dbReference type="InterPro" id="IPR034288">
    <property type="entry name" value="CuRO_1_LCC"/>
</dbReference>
<dbReference type="Pfam" id="PF07731">
    <property type="entry name" value="Cu-oxidase_2"/>
    <property type="match status" value="1"/>
</dbReference>
<keyword evidence="6 13" id="KW-0052">Apoplast</keyword>
<evidence type="ECO:0000256" key="8">
    <source>
        <dbReference type="ARBA" id="ARBA00022723"/>
    </source>
</evidence>
<protein>
    <recommendedName>
        <fullName evidence="5 13">Laccase</fullName>
        <ecNumber evidence="5 13">1.10.3.2</ecNumber>
    </recommendedName>
    <alternativeName>
        <fullName evidence="13">Benzenediol:oxygen oxidoreductase</fullName>
    </alternativeName>
    <alternativeName>
        <fullName evidence="13">Diphenol oxidase</fullName>
    </alternativeName>
    <alternativeName>
        <fullName evidence="13">Urishiol oxidase</fullName>
    </alternativeName>
</protein>
<feature type="chain" id="PRO_5041782686" description="Laccase" evidence="13">
    <location>
        <begin position="24"/>
        <end position="574"/>
    </location>
</feature>
<evidence type="ECO:0000259" key="14">
    <source>
        <dbReference type="Pfam" id="PF00394"/>
    </source>
</evidence>
<reference evidence="17" key="1">
    <citation type="submission" date="2023-07" db="EMBL/GenBank/DDBJ databases">
        <title>A chromosome-level genome assembly of Lolium multiflorum.</title>
        <authorList>
            <person name="Chen Y."/>
            <person name="Copetti D."/>
            <person name="Kolliker R."/>
            <person name="Studer B."/>
        </authorList>
    </citation>
    <scope>NUCLEOTIDE SEQUENCE</scope>
    <source>
        <strain evidence="17">02402/16</strain>
        <tissue evidence="17">Leaf</tissue>
    </source>
</reference>
<dbReference type="Gene3D" id="2.60.40.420">
    <property type="entry name" value="Cupredoxins - blue copper proteins"/>
    <property type="match status" value="3"/>
</dbReference>
<evidence type="ECO:0000259" key="16">
    <source>
        <dbReference type="Pfam" id="PF07732"/>
    </source>
</evidence>
<dbReference type="GO" id="GO:0048046">
    <property type="term" value="C:apoplast"/>
    <property type="evidence" value="ECO:0007669"/>
    <property type="project" value="UniProtKB-SubCell"/>
</dbReference>
<keyword evidence="8 13" id="KW-0479">Metal-binding</keyword>
<comment type="similarity">
    <text evidence="4 13">Belongs to the multicopper oxidase family.</text>
</comment>
<dbReference type="PROSITE" id="PS00080">
    <property type="entry name" value="MULTICOPPER_OXIDASE2"/>
    <property type="match status" value="1"/>
</dbReference>
<evidence type="ECO:0000256" key="2">
    <source>
        <dbReference type="ARBA" id="ARBA00002075"/>
    </source>
</evidence>
<dbReference type="InterPro" id="IPR011707">
    <property type="entry name" value="Cu-oxidase-like_N"/>
</dbReference>
<evidence type="ECO:0000256" key="3">
    <source>
        <dbReference type="ARBA" id="ARBA00004271"/>
    </source>
</evidence>
<dbReference type="CDD" id="cd13849">
    <property type="entry name" value="CuRO_1_LCC_plant"/>
    <property type="match status" value="1"/>
</dbReference>
<dbReference type="InterPro" id="IPR008972">
    <property type="entry name" value="Cupredoxin"/>
</dbReference>
<sequence length="574" mass="63067">MGVVIWLLAVVLTLGAAAGPAEASKNHHYDFFIKEANYTRLCREKTILTVNGQFPGPTIFAHKGDVVVVNVYNQGDKNITIHWHGVDQPRNPWSDGPMYITQCPIQPGANLTYTVILSEEEGTLWWHAHSDYDRTTIHGAIVIHPKLGTAFPFKKPHKEIPIILSEWWNADVNQLLEESRKTGGEVSISDVNTINGQPGDFFACSKNGTFKAAVESGKTYLLRIINAGLANDLFFGVTGHRLTVVGTDARYTKPFTVNNILISPGQTVDALLHADRAANGSSNGRYYMAARTLASNTDIGYDNTTATAILEYTDAPPAARAGRPDSPTLPAFNDLNASAAYTAQLRSLGSKAHPVDVPMDVDEHMLITIAVNVVPCATGNATCEGPGGNRFAASLNNVSFHLPTLDILDAYYRSVRGVYETDFPDMPPFVFNFTDGNVPVERWFTKRGTKVKVLEYGAVVEVVFQDTAILGAENHPMHLHGFAFYVVGMGLGNFNQTTDPATYNLIDPPFQNTVTVPKSGWAAIRFRAANPGVWFMHCHFERHSEWGMDTVFIVKDGKTPEAKMMRRPPGMPRC</sequence>
<dbReference type="Pfam" id="PF00394">
    <property type="entry name" value="Cu-oxidase"/>
    <property type="match status" value="1"/>
</dbReference>
<feature type="signal peptide" evidence="13">
    <location>
        <begin position="1"/>
        <end position="23"/>
    </location>
</feature>
<evidence type="ECO:0000256" key="13">
    <source>
        <dbReference type="RuleBase" id="RU361119"/>
    </source>
</evidence>
<dbReference type="CDD" id="cd13897">
    <property type="entry name" value="CuRO_3_LCC_plant"/>
    <property type="match status" value="1"/>
</dbReference>
<keyword evidence="18" id="KW-1185">Reference proteome</keyword>
<dbReference type="EMBL" id="JAUUTY010000006">
    <property type="protein sequence ID" value="KAK1619859.1"/>
    <property type="molecule type" value="Genomic_DNA"/>
</dbReference>
<dbReference type="InterPro" id="IPR034285">
    <property type="entry name" value="CuRO_2_LCC"/>
</dbReference>
<keyword evidence="9 13" id="KW-0677">Repeat</keyword>
<comment type="subcellular location">
    <subcellularLocation>
        <location evidence="3 13">Secreted</location>
        <location evidence="3 13">Extracellular space</location>
        <location evidence="3 13">Apoplast</location>
    </subcellularLocation>
</comment>
<keyword evidence="7 13" id="KW-0964">Secreted</keyword>
<dbReference type="PANTHER" id="PTHR11709">
    <property type="entry name" value="MULTI-COPPER OXIDASE"/>
    <property type="match status" value="1"/>
</dbReference>
<evidence type="ECO:0000256" key="12">
    <source>
        <dbReference type="ARBA" id="ARBA00023185"/>
    </source>
</evidence>
<dbReference type="Pfam" id="PF07732">
    <property type="entry name" value="Cu-oxidase_3"/>
    <property type="match status" value="1"/>
</dbReference>
<evidence type="ECO:0000256" key="11">
    <source>
        <dbReference type="ARBA" id="ARBA00023008"/>
    </source>
</evidence>
<evidence type="ECO:0000256" key="4">
    <source>
        <dbReference type="ARBA" id="ARBA00010609"/>
    </source>
</evidence>
<feature type="domain" description="Plastocyanin-like" evidence="15">
    <location>
        <begin position="423"/>
        <end position="557"/>
    </location>
</feature>
<proteinExistence type="inferred from homology"/>
<name>A0AAD8RHT8_LOLMU</name>
<evidence type="ECO:0000256" key="6">
    <source>
        <dbReference type="ARBA" id="ARBA00022523"/>
    </source>
</evidence>
<dbReference type="Proteomes" id="UP001231189">
    <property type="component" value="Unassembled WGS sequence"/>
</dbReference>
<evidence type="ECO:0000259" key="15">
    <source>
        <dbReference type="Pfam" id="PF07731"/>
    </source>
</evidence>
<evidence type="ECO:0000256" key="5">
    <source>
        <dbReference type="ARBA" id="ARBA00012297"/>
    </source>
</evidence>
<dbReference type="InterPro" id="IPR011706">
    <property type="entry name" value="Cu-oxidase_C"/>
</dbReference>
<dbReference type="InterPro" id="IPR017761">
    <property type="entry name" value="Laccase"/>
</dbReference>
<comment type="caution">
    <text evidence="17">The sequence shown here is derived from an EMBL/GenBank/DDBJ whole genome shotgun (WGS) entry which is preliminary data.</text>
</comment>
<keyword evidence="10 13" id="KW-0560">Oxidoreductase</keyword>
<dbReference type="InterPro" id="IPR002355">
    <property type="entry name" value="Cu_oxidase_Cu_BS"/>
</dbReference>
<gene>
    <name evidence="17" type="ORF">QYE76_025376</name>
</gene>
<comment type="function">
    <text evidence="2 13">Lignin degradation and detoxification of lignin-derived products.</text>
</comment>
<dbReference type="GO" id="GO:0052716">
    <property type="term" value="F:hydroquinone:oxygen oxidoreductase activity"/>
    <property type="evidence" value="ECO:0007669"/>
    <property type="project" value="UniProtKB-EC"/>
</dbReference>
<dbReference type="PANTHER" id="PTHR11709:SF262">
    <property type="entry name" value="LACCASE-14"/>
    <property type="match status" value="1"/>
</dbReference>
<dbReference type="GO" id="GO:0005507">
    <property type="term" value="F:copper ion binding"/>
    <property type="evidence" value="ECO:0007669"/>
    <property type="project" value="InterPro"/>
</dbReference>
<dbReference type="SUPFAM" id="SSF49503">
    <property type="entry name" value="Cupredoxins"/>
    <property type="match status" value="3"/>
</dbReference>
<feature type="domain" description="Plastocyanin-like" evidence="16">
    <location>
        <begin position="34"/>
        <end position="146"/>
    </location>
</feature>
<evidence type="ECO:0000313" key="17">
    <source>
        <dbReference type="EMBL" id="KAK1619859.1"/>
    </source>
</evidence>
<dbReference type="GO" id="GO:0046274">
    <property type="term" value="P:lignin catabolic process"/>
    <property type="evidence" value="ECO:0007669"/>
    <property type="project" value="UniProtKB-KW"/>
</dbReference>
<dbReference type="AlphaFoldDB" id="A0AAD8RHT8"/>
<evidence type="ECO:0000256" key="9">
    <source>
        <dbReference type="ARBA" id="ARBA00022737"/>
    </source>
</evidence>
<dbReference type="NCBIfam" id="TIGR03389">
    <property type="entry name" value="laccase"/>
    <property type="match status" value="1"/>
</dbReference>
<comment type="cofactor">
    <cofactor evidence="13">
        <name>Cu cation</name>
        <dbReference type="ChEBI" id="CHEBI:23378"/>
    </cofactor>
    <text evidence="13">Binds 4 Cu cations per monomer.</text>
</comment>
<organism evidence="17 18">
    <name type="scientific">Lolium multiflorum</name>
    <name type="common">Italian ryegrass</name>
    <name type="synonym">Lolium perenne subsp. multiflorum</name>
    <dbReference type="NCBI Taxonomy" id="4521"/>
    <lineage>
        <taxon>Eukaryota</taxon>
        <taxon>Viridiplantae</taxon>
        <taxon>Streptophyta</taxon>
        <taxon>Embryophyta</taxon>
        <taxon>Tracheophyta</taxon>
        <taxon>Spermatophyta</taxon>
        <taxon>Magnoliopsida</taxon>
        <taxon>Liliopsida</taxon>
        <taxon>Poales</taxon>
        <taxon>Poaceae</taxon>
        <taxon>BOP clade</taxon>
        <taxon>Pooideae</taxon>
        <taxon>Poodae</taxon>
        <taxon>Poeae</taxon>
        <taxon>Poeae Chloroplast Group 2 (Poeae type)</taxon>
        <taxon>Loliodinae</taxon>
        <taxon>Loliinae</taxon>
        <taxon>Lolium</taxon>
    </lineage>
</organism>
<dbReference type="CDD" id="cd13875">
    <property type="entry name" value="CuRO_2_LCC_plant"/>
    <property type="match status" value="1"/>
</dbReference>
<evidence type="ECO:0000256" key="7">
    <source>
        <dbReference type="ARBA" id="ARBA00022525"/>
    </source>
</evidence>